<dbReference type="RefSeq" id="WP_133945986.1">
    <property type="nucleotide sequence ID" value="NZ_SOEO01000003.1"/>
</dbReference>
<evidence type="ECO:0000313" key="3">
    <source>
        <dbReference type="EMBL" id="TDX83007.1"/>
    </source>
</evidence>
<dbReference type="InterPro" id="IPR003961">
    <property type="entry name" value="FN3_dom"/>
</dbReference>
<proteinExistence type="predicted"/>
<dbReference type="Pfam" id="PF18962">
    <property type="entry name" value="Por_Secre_tail"/>
    <property type="match status" value="1"/>
</dbReference>
<dbReference type="Pfam" id="PF00041">
    <property type="entry name" value="fn3"/>
    <property type="match status" value="1"/>
</dbReference>
<dbReference type="Pfam" id="PF20773">
    <property type="entry name" value="InhA-like_MAM"/>
    <property type="match status" value="1"/>
</dbReference>
<feature type="domain" description="Fibronectin type-III" evidence="2">
    <location>
        <begin position="873"/>
        <end position="968"/>
    </location>
</feature>
<dbReference type="OrthoDB" id="906679at2"/>
<dbReference type="InterPro" id="IPR026444">
    <property type="entry name" value="Secre_tail"/>
</dbReference>
<dbReference type="SMART" id="SM00060">
    <property type="entry name" value="FN3"/>
    <property type="match status" value="2"/>
</dbReference>
<accession>A0A4V6QBQ1</accession>
<evidence type="ECO:0000256" key="1">
    <source>
        <dbReference type="ARBA" id="ARBA00022729"/>
    </source>
</evidence>
<gene>
    <name evidence="3" type="ORF">B0I22_3062</name>
</gene>
<evidence type="ECO:0000313" key="4">
    <source>
        <dbReference type="Proteomes" id="UP000295313"/>
    </source>
</evidence>
<organism evidence="3 4">
    <name type="scientific">Epilithonimonas xixisoli</name>
    <dbReference type="NCBI Taxonomy" id="1476462"/>
    <lineage>
        <taxon>Bacteria</taxon>
        <taxon>Pseudomonadati</taxon>
        <taxon>Bacteroidota</taxon>
        <taxon>Flavobacteriia</taxon>
        <taxon>Flavobacteriales</taxon>
        <taxon>Weeksellaceae</taxon>
        <taxon>Chryseobacterium group</taxon>
        <taxon>Epilithonimonas</taxon>
    </lineage>
</organism>
<dbReference type="InterPro" id="IPR013783">
    <property type="entry name" value="Ig-like_fold"/>
</dbReference>
<dbReference type="Proteomes" id="UP000295313">
    <property type="component" value="Unassembled WGS sequence"/>
</dbReference>
<dbReference type="CDD" id="cd00063">
    <property type="entry name" value="FN3"/>
    <property type="match status" value="2"/>
</dbReference>
<dbReference type="Gene3D" id="2.60.120.260">
    <property type="entry name" value="Galactose-binding domain-like"/>
    <property type="match status" value="1"/>
</dbReference>
<keyword evidence="1" id="KW-0732">Signal</keyword>
<dbReference type="PROSITE" id="PS50853">
    <property type="entry name" value="FN3"/>
    <property type="match status" value="2"/>
</dbReference>
<dbReference type="SUPFAM" id="SSF49265">
    <property type="entry name" value="Fibronectin type III"/>
    <property type="match status" value="1"/>
</dbReference>
<name>A0A4V6QBQ1_9FLAO</name>
<dbReference type="Gene3D" id="2.60.40.10">
    <property type="entry name" value="Immunoglobulins"/>
    <property type="match status" value="2"/>
</dbReference>
<feature type="domain" description="Fibronectin type-III" evidence="2">
    <location>
        <begin position="334"/>
        <end position="436"/>
    </location>
</feature>
<dbReference type="EMBL" id="SOEO01000003">
    <property type="protein sequence ID" value="TDX83007.1"/>
    <property type="molecule type" value="Genomic_DNA"/>
</dbReference>
<keyword evidence="4" id="KW-1185">Reference proteome</keyword>
<dbReference type="NCBIfam" id="TIGR04183">
    <property type="entry name" value="Por_Secre_tail"/>
    <property type="match status" value="1"/>
</dbReference>
<sequence>MRKSLSTPRGRSLQHFSKILLLPILLFLWGNVWGQTITIGSGTNVGSKLPVVPWYSYSFSEQIIPKAEINTAGSITKLRFYSNATALNNSNNWTIYLGHTSKSSFSSGADWILAGAMTQVFSGTVTPPSSAGWMEITLTTPFNYNNTNNLVVAVDENQLGSRGSSSDTYFRIFTPTAPSATTNSGLYYQNDTTNPDPASISLTGTLVNYRNQMQLVIESTSPFVTAGTLTAFGNVCINTTTAANSFTLTGGNLTGDVTVGALAGYTYSTTSGGTYTSTLTLTPTSGSLSQTVFVKFNPILVQSYAGNIPITGGGIASIVNVAASGSGINTTPTLSSNGTAGSIISNGATITGSNISALGCSTVTGYGIEYSLTSGFTGGTGAQVAGTGFSGSAGGTFSTTLSGLNPSTTYYYRAYATNAGGTTYYSTVSNFTTACAIANLPLIQGFNAATIPTCWSQQNVSGSLAITFPTSGSNPTVSAPFEGTNMVYYNSYNNTSATRLVSLPLTSTGVASVDVQFQWYHSALGGATSYLTEGVTVQYSTNGTTWIDAGPQILRYNATTGWSLKKLTLPAGAGNQPILYVGFLLRGNTGYNIYIDAVDIRSTPTDAVDYANIQYPGVSTTTTGTAVEIYGQTYEPGVTPGAGAGAGLQVWYSKNATDVDPSSAAWTGSWISATYHGESGNNDEWKGSITPISGQADTYYSFRYQLNGGPMKYGGYSASGGGFWDGTTNKNGKLSVNYEVYTTAVTPNNTVNNSIDVYFKDYVPGSDFYTSGQAEIWMYAGARVGATTFNHTGAQNFGDRATLVKFVQQTDPTIYKATIKFADVLCVNNTTDIITGIDLNFQNQYYTSGGVGSNNQTENLFLDLGDATVSVSAPTVAPATTVTTTTATINWTAPATGAIKGYDYYYSTTNTAPSAGTTPSGAVVGNVLTANLSALSAGTTYYFWVRTKGCGAAVSAWSSRETFTTSCVVTPIAIAEGFNSATIPNCWKVQFPSSTRISFVASGTNPTTSTQEGDHMVRFNSFNTSEDERLSSMPLSSLGNTSVDVEFYFNRDNGYSTTATTEGVQVQYSLDGTSWVNAGSFIPRYSATVSGWEKQVVTIPSALANSSNFFIGFNFLGSNGNNMFLDTVKIQPTPDPITITSSVTLPICSGSSTTLTASSATAYSYTWSPATGLSSTTGASVVASPTATTTYTVTGNSGLVTTTQNITVTVNPAPTDIILTSTLSPVGADACVLDYVKLDVSGSLAIPIVNEGFENGNTKFDLFASPLANSNFTIISSNSSEGTKSIRLNYSGSANGYMDMELSSPIDLTNAANATLTFDHIAAMEGLDYDYGNLYYSIDGTNFNLMPMSFYSGVGSTDINYIQFDMDSYPNWSSFTNSSIPNNSMWKSEVIDLSSLAGNSQVYIGFEMSHDNSGNYYGWLIDNVKVNVTPKITWTPVTGLYTDATLTIPYVASTNATTVYAAPSIATTYEAKSTLGTCEKTATSASIQRLKHEFRGTVDNLWSNNGNWFPTMVPDADKCVSVPATKSVVININNAEAKSLTIAETGKVNINANSSLKVTDAINITNNVNNDNLVLESDATLLQTNPVSNAGKILVKRDTHMRKMDYTYWGTPVTGQNLLNTSGGANATLHNLGGFSEGTPNSRIYEYNEPNDKFKAATDAKFIPAKAYAIRGKDRYLVDYPSNVPVADQFTFTGIANNGTYSVGIQKSKNTFIGTTEYTHGYNMIGNPYPSNIDFIKFFNLDHGDGKKNSDHILGKAWFWTNVPGAPTSQGGSAYTPNNYAILSLAGGVPATGVDGNETESPTLDIPNEFIKVAQGFIVEMKGTAPTGTTPNTAILKFDNSIRTNNNTGYFYNSKNSQSGINRYWLKLTSPFNIVNTILVAHMDGATNNYDADYDADLLSIGDDSFYSKLNTQKLQIQARNNPLNLEDIIPLGTKYSTTGTYKISLGKSEGVFSSNQQIYLVDKINNTYTDLTAQDYTFTANKGIDDARFEIVYKNKEVLGNDAFAKSDFVVYKDGNHFVVKSSKNLGRVELYDISGRLVQSNKTSDKEIRLDAALIPSGVYIIKAENSGITRTKKIIK</sequence>
<comment type="caution">
    <text evidence="3">The sequence shown here is derived from an EMBL/GenBank/DDBJ whole genome shotgun (WGS) entry which is preliminary data.</text>
</comment>
<protein>
    <submittedName>
        <fullName evidence="3">Putative secreted protein (Por secretion system target)</fullName>
    </submittedName>
</protein>
<evidence type="ECO:0000259" key="2">
    <source>
        <dbReference type="PROSITE" id="PS50853"/>
    </source>
</evidence>
<reference evidence="3 4" key="1">
    <citation type="submission" date="2019-03" db="EMBL/GenBank/DDBJ databases">
        <title>Genomic Encyclopedia of Type Strains, Phase III (KMG-III): the genomes of soil and plant-associated and newly described type strains.</title>
        <authorList>
            <person name="Whitman W."/>
        </authorList>
    </citation>
    <scope>NUCLEOTIDE SEQUENCE [LARGE SCALE GENOMIC DNA]</scope>
    <source>
        <strain evidence="3 4">CGMCC 1.12802</strain>
    </source>
</reference>
<dbReference type="InterPro" id="IPR036116">
    <property type="entry name" value="FN3_sf"/>
</dbReference>